<dbReference type="GO" id="GO:0010468">
    <property type="term" value="P:regulation of gene expression"/>
    <property type="evidence" value="ECO:0007669"/>
    <property type="project" value="TreeGrafter"/>
</dbReference>
<evidence type="ECO:0000256" key="2">
    <source>
        <dbReference type="ARBA" id="ARBA00023242"/>
    </source>
</evidence>
<proteinExistence type="inferred from homology"/>
<dbReference type="GO" id="GO:0031490">
    <property type="term" value="F:chromatin DNA binding"/>
    <property type="evidence" value="ECO:0007669"/>
    <property type="project" value="TreeGrafter"/>
</dbReference>
<evidence type="ECO:0000313" key="6">
    <source>
        <dbReference type="Proteomes" id="UP000708208"/>
    </source>
</evidence>
<dbReference type="InterPro" id="IPR048562">
    <property type="entry name" value="KDM6A_B-like_C-hel"/>
</dbReference>
<accession>A0A8J2K798</accession>
<gene>
    <name evidence="5" type="ORF">AFUS01_LOCUS19426</name>
</gene>
<reference evidence="5" key="1">
    <citation type="submission" date="2021-06" db="EMBL/GenBank/DDBJ databases">
        <authorList>
            <person name="Hodson N. C."/>
            <person name="Mongue J. A."/>
            <person name="Jaron S. K."/>
        </authorList>
    </citation>
    <scope>NUCLEOTIDE SEQUENCE</scope>
</reference>
<dbReference type="PROSITE" id="PS51184">
    <property type="entry name" value="JMJC"/>
    <property type="match status" value="1"/>
</dbReference>
<comment type="subcellular location">
    <subcellularLocation>
        <location evidence="1">Nucleus</location>
    </subcellularLocation>
</comment>
<sequence>RDLKFLEDSWWPDLETLKENNIPVTRFEQLPGDLVFLNIGCVHWVQARSVCNNIAWNVGPLTVEQFDAAAERYEYNKIHKYPSVVPMKLLCWNLAKRLRTSDLKLHHSIKIALAKCLVQNFRIALRVEELSGQGIGDDKAIFPMSGINIPLYCFKCNEEVFNILFIRASPHRNPNTHCFGCAISLDPHLKDFKCLQTHENTDLINWFDDFVVDSSQSPRR</sequence>
<dbReference type="GO" id="GO:0044666">
    <property type="term" value="C:MLL3/4 complex"/>
    <property type="evidence" value="ECO:0007669"/>
    <property type="project" value="TreeGrafter"/>
</dbReference>
<dbReference type="GO" id="GO:0071558">
    <property type="term" value="F:histone H3K27me2/H3K27me3 demethylase activity"/>
    <property type="evidence" value="ECO:0007669"/>
    <property type="project" value="TreeGrafter"/>
</dbReference>
<comment type="caution">
    <text evidence="5">The sequence shown here is derived from an EMBL/GenBank/DDBJ whole genome shotgun (WGS) entry which is preliminary data.</text>
</comment>
<dbReference type="Pfam" id="PF21326">
    <property type="entry name" value="KDM6_GATAL"/>
    <property type="match status" value="1"/>
</dbReference>
<evidence type="ECO:0000313" key="5">
    <source>
        <dbReference type="EMBL" id="CAG7730809.1"/>
    </source>
</evidence>
<evidence type="ECO:0000256" key="1">
    <source>
        <dbReference type="ARBA" id="ARBA00004123"/>
    </source>
</evidence>
<organism evidence="5 6">
    <name type="scientific">Allacma fusca</name>
    <dbReference type="NCBI Taxonomy" id="39272"/>
    <lineage>
        <taxon>Eukaryota</taxon>
        <taxon>Metazoa</taxon>
        <taxon>Ecdysozoa</taxon>
        <taxon>Arthropoda</taxon>
        <taxon>Hexapoda</taxon>
        <taxon>Collembola</taxon>
        <taxon>Symphypleona</taxon>
        <taxon>Sminthuridae</taxon>
        <taxon>Allacma</taxon>
    </lineage>
</organism>
<dbReference type="PANTHER" id="PTHR14017:SF1">
    <property type="entry name" value="LD02225P"/>
    <property type="match status" value="1"/>
</dbReference>
<comment type="similarity">
    <text evidence="3">Belongs to the UTX family.</text>
</comment>
<dbReference type="InterPro" id="IPR051630">
    <property type="entry name" value="Corepressor-Demethylase"/>
</dbReference>
<dbReference type="Pfam" id="PF21322">
    <property type="entry name" value="KDM6_C-hel"/>
    <property type="match status" value="1"/>
</dbReference>
<dbReference type="EMBL" id="CAJVCH010200479">
    <property type="protein sequence ID" value="CAG7730809.1"/>
    <property type="molecule type" value="Genomic_DNA"/>
</dbReference>
<keyword evidence="6" id="KW-1185">Reference proteome</keyword>
<feature type="domain" description="JmjC" evidence="4">
    <location>
        <begin position="1"/>
        <end position="75"/>
    </location>
</feature>
<dbReference type="Pfam" id="PF02373">
    <property type="entry name" value="JmjC"/>
    <property type="match status" value="1"/>
</dbReference>
<dbReference type="AlphaFoldDB" id="A0A8J2K798"/>
<feature type="non-terminal residue" evidence="5">
    <location>
        <position position="1"/>
    </location>
</feature>
<name>A0A8J2K798_9HEXA</name>
<keyword evidence="2" id="KW-0539">Nucleus</keyword>
<evidence type="ECO:0000256" key="3">
    <source>
        <dbReference type="ARBA" id="ARBA00034483"/>
    </source>
</evidence>
<evidence type="ECO:0000259" key="4">
    <source>
        <dbReference type="PROSITE" id="PS51184"/>
    </source>
</evidence>
<dbReference type="InterPro" id="IPR003347">
    <property type="entry name" value="JmjC_dom"/>
</dbReference>
<dbReference type="Proteomes" id="UP000708208">
    <property type="component" value="Unassembled WGS sequence"/>
</dbReference>
<dbReference type="OrthoDB" id="418911at2759"/>
<dbReference type="PANTHER" id="PTHR14017">
    <property type="entry name" value="LYSINE-SPECIFIC DEMETHYLASE"/>
    <property type="match status" value="1"/>
</dbReference>
<dbReference type="InterPro" id="IPR048560">
    <property type="entry name" value="KDM6A_B-like_GATAL"/>
</dbReference>
<dbReference type="GO" id="GO:0000978">
    <property type="term" value="F:RNA polymerase II cis-regulatory region sequence-specific DNA binding"/>
    <property type="evidence" value="ECO:0007669"/>
    <property type="project" value="TreeGrafter"/>
</dbReference>
<protein>
    <recommendedName>
        <fullName evidence="4">JmjC domain-containing protein</fullName>
    </recommendedName>
</protein>